<dbReference type="EC" id="2.4.-.-" evidence="2"/>
<dbReference type="InterPro" id="IPR001173">
    <property type="entry name" value="Glyco_trans_2-like"/>
</dbReference>
<keyword evidence="2" id="KW-0808">Transferase</keyword>
<dbReference type="Pfam" id="PF00535">
    <property type="entry name" value="Glycos_transf_2"/>
    <property type="match status" value="1"/>
</dbReference>
<dbReference type="SUPFAM" id="SSF53448">
    <property type="entry name" value="Nucleotide-diphospho-sugar transferases"/>
    <property type="match status" value="1"/>
</dbReference>
<evidence type="ECO:0000313" key="2">
    <source>
        <dbReference type="EMBL" id="MCT7942947.1"/>
    </source>
</evidence>
<evidence type="ECO:0000259" key="1">
    <source>
        <dbReference type="Pfam" id="PF00535"/>
    </source>
</evidence>
<dbReference type="PANTHER" id="PTHR22916:SF3">
    <property type="entry name" value="UDP-GLCNAC:BETAGAL BETA-1,3-N-ACETYLGLUCOSAMINYLTRANSFERASE-LIKE PROTEIN 1"/>
    <property type="match status" value="1"/>
</dbReference>
<gene>
    <name evidence="2" type="ORF">NE535_14245</name>
</gene>
<sequence>MKRLSVSIPTYNRQHYLTKLINSIPEDTQIVVSDNGEFLTDVEFGNHPHFVKVSHKKVLPIFENWNAAIISSADTDYIAIPSDDDCYIKSEFPFIINVLNKYDADVFIFGNNFIDENDNVVGSYCPKDYEVLQAPLGFNKFLYSVDVRMPSIIFKKTFLDKIGYFDQKSFTLTAADSELIQRALLLGNVVFVPRIVSCYRVWPGGLTDQKIASKHWMDEIDTWTNKIIKLGREEVASVNWNKYKDELYARNLLAGCYNLYKVKNYKGVTNHLKISRYPWNAKLASHLRLLKIFSLSCLKRIYAF</sequence>
<accession>A0A9X3AQA8</accession>
<dbReference type="GO" id="GO:0016758">
    <property type="term" value="F:hexosyltransferase activity"/>
    <property type="evidence" value="ECO:0007669"/>
    <property type="project" value="UniProtKB-ARBA"/>
</dbReference>
<organism evidence="2 3">
    <name type="scientific">Shewanella holmiensis</name>
    <dbReference type="NCBI Taxonomy" id="2952222"/>
    <lineage>
        <taxon>Bacteria</taxon>
        <taxon>Pseudomonadati</taxon>
        <taxon>Pseudomonadota</taxon>
        <taxon>Gammaproteobacteria</taxon>
        <taxon>Alteromonadales</taxon>
        <taxon>Shewanellaceae</taxon>
        <taxon>Shewanella</taxon>
    </lineage>
</organism>
<dbReference type="RefSeq" id="WP_261299294.1">
    <property type="nucleotide sequence ID" value="NZ_JAMTCD010000020.1"/>
</dbReference>
<proteinExistence type="predicted"/>
<dbReference type="Proteomes" id="UP001155546">
    <property type="component" value="Unassembled WGS sequence"/>
</dbReference>
<dbReference type="InterPro" id="IPR029044">
    <property type="entry name" value="Nucleotide-diphossugar_trans"/>
</dbReference>
<keyword evidence="3" id="KW-1185">Reference proteome</keyword>
<comment type="caution">
    <text evidence="2">The sequence shown here is derived from an EMBL/GenBank/DDBJ whole genome shotgun (WGS) entry which is preliminary data.</text>
</comment>
<feature type="domain" description="Glycosyltransferase 2-like" evidence="1">
    <location>
        <begin position="5"/>
        <end position="118"/>
    </location>
</feature>
<dbReference type="Gene3D" id="3.90.550.10">
    <property type="entry name" value="Spore Coat Polysaccharide Biosynthesis Protein SpsA, Chain A"/>
    <property type="match status" value="1"/>
</dbReference>
<protein>
    <submittedName>
        <fullName evidence="2">Glycosyltransferase</fullName>
        <ecNumber evidence="2">2.4.-.-</ecNumber>
    </submittedName>
</protein>
<keyword evidence="2" id="KW-0328">Glycosyltransferase</keyword>
<name>A0A9X3AQA8_9GAMM</name>
<reference evidence="2" key="1">
    <citation type="journal article" date="2023" name="Int. J. Syst. Evol. Microbiol.">
        <title>&lt;i&gt;Shewanella septentrionalis&lt;/i&gt; sp. nov. and &lt;i&gt;Shewanella holmiensis&lt;/i&gt; sp. nov., isolated from Baltic Sea water and sediments.</title>
        <authorList>
            <person name="Martin-Rodriguez A.J."/>
            <person name="Thorell K."/>
            <person name="Joffre E."/>
            <person name="Jensie-Markopoulos S."/>
            <person name="Moore E.R.B."/>
            <person name="Sjoling A."/>
        </authorList>
    </citation>
    <scope>NUCLEOTIDE SEQUENCE</scope>
    <source>
        <strain evidence="2">SP1S2-7</strain>
    </source>
</reference>
<evidence type="ECO:0000313" key="3">
    <source>
        <dbReference type="Proteomes" id="UP001155546"/>
    </source>
</evidence>
<dbReference type="AlphaFoldDB" id="A0A9X3AQA8"/>
<dbReference type="EMBL" id="JAMTCD010000020">
    <property type="protein sequence ID" value="MCT7942947.1"/>
    <property type="molecule type" value="Genomic_DNA"/>
</dbReference>
<dbReference type="PANTHER" id="PTHR22916">
    <property type="entry name" value="GLYCOSYLTRANSFERASE"/>
    <property type="match status" value="1"/>
</dbReference>